<dbReference type="Proteomes" id="UP000321306">
    <property type="component" value="Unassembled WGS sequence"/>
</dbReference>
<proteinExistence type="predicted"/>
<dbReference type="AlphaFoldDB" id="A0A511N740"/>
<evidence type="ECO:0000313" key="2">
    <source>
        <dbReference type="Proteomes" id="UP000321306"/>
    </source>
</evidence>
<accession>A0A511N740</accession>
<keyword evidence="2" id="KW-1185">Reference proteome</keyword>
<evidence type="ECO:0000313" key="1">
    <source>
        <dbReference type="EMBL" id="GEM48663.1"/>
    </source>
</evidence>
<dbReference type="RefSeq" id="WP_146887926.1">
    <property type="nucleotide sequence ID" value="NZ_BJXB01000023.1"/>
</dbReference>
<gene>
    <name evidence="1" type="ORF">DC3_42980</name>
</gene>
<organism evidence="1 2">
    <name type="scientific">Deinococcus cellulosilyticus (strain DSM 18568 / NBRC 106333 / KACC 11606 / 5516J-15)</name>
    <dbReference type="NCBI Taxonomy" id="1223518"/>
    <lineage>
        <taxon>Bacteria</taxon>
        <taxon>Thermotogati</taxon>
        <taxon>Deinococcota</taxon>
        <taxon>Deinococci</taxon>
        <taxon>Deinococcales</taxon>
        <taxon>Deinococcaceae</taxon>
        <taxon>Deinococcus</taxon>
    </lineage>
</organism>
<sequence length="100" mass="10661">MLQKLKETVTLIRLILAAALTAISFVEVLSESDGSTSLQKKEKALKLLKSSFPVEKLPLVLRPYADTIYGLVIEGLVDVANSAGVFKARGGTPQVPCASC</sequence>
<reference evidence="1 2" key="1">
    <citation type="submission" date="2019-07" db="EMBL/GenBank/DDBJ databases">
        <title>Whole genome shotgun sequence of Deinococcus cellulosilyticus NBRC 106333.</title>
        <authorList>
            <person name="Hosoyama A."/>
            <person name="Uohara A."/>
            <person name="Ohji S."/>
            <person name="Ichikawa N."/>
        </authorList>
    </citation>
    <scope>NUCLEOTIDE SEQUENCE [LARGE SCALE GENOMIC DNA]</scope>
    <source>
        <strain evidence="1 2">NBRC 106333</strain>
    </source>
</reference>
<name>A0A511N740_DEIC1</name>
<dbReference type="EMBL" id="BJXB01000023">
    <property type="protein sequence ID" value="GEM48663.1"/>
    <property type="molecule type" value="Genomic_DNA"/>
</dbReference>
<comment type="caution">
    <text evidence="1">The sequence shown here is derived from an EMBL/GenBank/DDBJ whole genome shotgun (WGS) entry which is preliminary data.</text>
</comment>
<protein>
    <submittedName>
        <fullName evidence="1">Uncharacterized protein</fullName>
    </submittedName>
</protein>